<comment type="pathway">
    <text evidence="1">Amino-acid degradation; L-valine degradation.</text>
</comment>
<dbReference type="InterPro" id="IPR036291">
    <property type="entry name" value="NAD(P)-bd_dom_sf"/>
</dbReference>
<dbReference type="PROSITE" id="PS00895">
    <property type="entry name" value="3_HYDROXYISOBUT_DH"/>
    <property type="match status" value="1"/>
</dbReference>
<dbReference type="Proteomes" id="UP000246991">
    <property type="component" value="Unassembled WGS sequence"/>
</dbReference>
<dbReference type="STRING" id="42249.A0A317SVW1"/>
<dbReference type="InterPro" id="IPR015815">
    <property type="entry name" value="HIBADH-related"/>
</dbReference>
<dbReference type="GO" id="GO:0051287">
    <property type="term" value="F:NAD binding"/>
    <property type="evidence" value="ECO:0007669"/>
    <property type="project" value="InterPro"/>
</dbReference>
<sequence length="330" mass="35390">MSFLRPRHLLPPSKRLFSTSTRRDATWGFVGLGQMGYPMARNLRVKAPANDTLVIFDVNKDATKRFVDELGVTSGNVVVAGGLEEVVDRSGTILTMLPEPRHVKSAFNSFLNASSSPAGKEQKLFIDCSTIDISTSLFVGKSVCESSLNGRFVDAPVSGGTVGAAAGTLTFMVGSEPALLPRITRLLSLMGSRVIHCGPPGAGLAGKLSNNYLLSISNIATAEAMNLGVKLGLDSKVLKDLINVSSGRCWSSEINNPVDTAQREFKGGFGVSLMKKDLKLAIRAAEETGAKLAMGERAREVYEAVEGTEECKGRDFSVVYRWLGGDQRKK</sequence>
<dbReference type="GO" id="GO:0005739">
    <property type="term" value="C:mitochondrion"/>
    <property type="evidence" value="ECO:0007669"/>
    <property type="project" value="TreeGrafter"/>
</dbReference>
<dbReference type="GO" id="GO:0050661">
    <property type="term" value="F:NADP binding"/>
    <property type="evidence" value="ECO:0007669"/>
    <property type="project" value="InterPro"/>
</dbReference>
<accession>A0A317SVW1</accession>
<evidence type="ECO:0000259" key="10">
    <source>
        <dbReference type="Pfam" id="PF14833"/>
    </source>
</evidence>
<keyword evidence="4" id="KW-0101">Branched-chain amino acid catabolism</keyword>
<evidence type="ECO:0000256" key="5">
    <source>
        <dbReference type="ARBA" id="ARBA00023002"/>
    </source>
</evidence>
<gene>
    <name evidence="11" type="ORF">C7212DRAFT_313713</name>
</gene>
<dbReference type="OrthoDB" id="21615at2759"/>
<evidence type="ECO:0000256" key="6">
    <source>
        <dbReference type="ARBA" id="ARBA00023027"/>
    </source>
</evidence>
<dbReference type="InterPro" id="IPR013328">
    <property type="entry name" value="6PGD_dom2"/>
</dbReference>
<evidence type="ECO:0000256" key="8">
    <source>
        <dbReference type="PIRSR" id="PIRSR000103-1"/>
    </source>
</evidence>
<organism evidence="11 12">
    <name type="scientific">Tuber magnatum</name>
    <name type="common">white Piedmont truffle</name>
    <dbReference type="NCBI Taxonomy" id="42249"/>
    <lineage>
        <taxon>Eukaryota</taxon>
        <taxon>Fungi</taxon>
        <taxon>Dikarya</taxon>
        <taxon>Ascomycota</taxon>
        <taxon>Pezizomycotina</taxon>
        <taxon>Pezizomycetes</taxon>
        <taxon>Pezizales</taxon>
        <taxon>Tuberaceae</taxon>
        <taxon>Tuber</taxon>
    </lineage>
</organism>
<dbReference type="GO" id="GO:0006574">
    <property type="term" value="P:L-valine catabolic process"/>
    <property type="evidence" value="ECO:0007669"/>
    <property type="project" value="TreeGrafter"/>
</dbReference>
<dbReference type="Gene3D" id="1.10.1040.10">
    <property type="entry name" value="N-(1-d-carboxylethyl)-l-norvaline Dehydrogenase, domain 2"/>
    <property type="match status" value="1"/>
</dbReference>
<reference evidence="11 12" key="1">
    <citation type="submission" date="2018-03" db="EMBL/GenBank/DDBJ databases">
        <title>Genomes of Pezizomycetes fungi and the evolution of truffles.</title>
        <authorList>
            <person name="Murat C."/>
            <person name="Payen T."/>
            <person name="Noel B."/>
            <person name="Kuo A."/>
            <person name="Martin F.M."/>
        </authorList>
    </citation>
    <scope>NUCLEOTIDE SEQUENCE [LARGE SCALE GENOMIC DNA]</scope>
    <source>
        <strain evidence="11">091103-1</strain>
    </source>
</reference>
<dbReference type="Pfam" id="PF03446">
    <property type="entry name" value="NAD_binding_2"/>
    <property type="match status" value="1"/>
</dbReference>
<dbReference type="InterPro" id="IPR029154">
    <property type="entry name" value="HIBADH-like_NADP-bd"/>
</dbReference>
<comment type="caution">
    <text evidence="11">The sequence shown here is derived from an EMBL/GenBank/DDBJ whole genome shotgun (WGS) entry which is preliminary data.</text>
</comment>
<dbReference type="EMBL" id="PYWC01000020">
    <property type="protein sequence ID" value="PWW77687.1"/>
    <property type="molecule type" value="Genomic_DNA"/>
</dbReference>
<dbReference type="SUPFAM" id="SSF51735">
    <property type="entry name" value="NAD(P)-binding Rossmann-fold domains"/>
    <property type="match status" value="1"/>
</dbReference>
<comment type="catalytic activity">
    <reaction evidence="7">
        <text>3-hydroxy-2-methylpropanoate + NAD(+) = 2-methyl-3-oxopropanoate + NADH + H(+)</text>
        <dbReference type="Rhea" id="RHEA:17681"/>
        <dbReference type="ChEBI" id="CHEBI:11805"/>
        <dbReference type="ChEBI" id="CHEBI:15378"/>
        <dbReference type="ChEBI" id="CHEBI:57540"/>
        <dbReference type="ChEBI" id="CHEBI:57700"/>
        <dbReference type="ChEBI" id="CHEBI:57945"/>
        <dbReference type="EC" id="1.1.1.31"/>
    </reaction>
</comment>
<keyword evidence="5" id="KW-0560">Oxidoreductase</keyword>
<dbReference type="AlphaFoldDB" id="A0A317SVW1"/>
<name>A0A317SVW1_9PEZI</name>
<keyword evidence="6" id="KW-0520">NAD</keyword>
<dbReference type="Pfam" id="PF14833">
    <property type="entry name" value="NAD_binding_11"/>
    <property type="match status" value="1"/>
</dbReference>
<evidence type="ECO:0000259" key="9">
    <source>
        <dbReference type="Pfam" id="PF03446"/>
    </source>
</evidence>
<comment type="similarity">
    <text evidence="2">Belongs to the HIBADH-related family. 3-hydroxyisobutyrate dehydrogenase subfamily.</text>
</comment>
<dbReference type="GO" id="GO:0008442">
    <property type="term" value="F:3-hydroxyisobutyrate dehydrogenase activity"/>
    <property type="evidence" value="ECO:0007669"/>
    <property type="project" value="UniProtKB-EC"/>
</dbReference>
<evidence type="ECO:0000313" key="12">
    <source>
        <dbReference type="Proteomes" id="UP000246991"/>
    </source>
</evidence>
<evidence type="ECO:0000256" key="2">
    <source>
        <dbReference type="ARBA" id="ARBA00006013"/>
    </source>
</evidence>
<dbReference type="InterPro" id="IPR008927">
    <property type="entry name" value="6-PGluconate_DH-like_C_sf"/>
</dbReference>
<feature type="domain" description="3-hydroxyisobutyrate dehydrogenase-like NAD-binding" evidence="10">
    <location>
        <begin position="201"/>
        <end position="323"/>
    </location>
</feature>
<dbReference type="FunFam" id="1.10.1040.10:FF:000006">
    <property type="entry name" value="3-hydroxyisobutyrate dehydrogenase"/>
    <property type="match status" value="1"/>
</dbReference>
<protein>
    <recommendedName>
        <fullName evidence="3">3-hydroxyisobutyrate dehydrogenase</fullName>
        <ecNumber evidence="3">1.1.1.31</ecNumber>
    </recommendedName>
</protein>
<feature type="active site" evidence="8">
    <location>
        <position position="207"/>
    </location>
</feature>
<evidence type="ECO:0000256" key="7">
    <source>
        <dbReference type="ARBA" id="ARBA00049197"/>
    </source>
</evidence>
<dbReference type="Gene3D" id="3.40.50.720">
    <property type="entry name" value="NAD(P)-binding Rossmann-like Domain"/>
    <property type="match status" value="1"/>
</dbReference>
<keyword evidence="12" id="KW-1185">Reference proteome</keyword>
<feature type="domain" description="6-phosphogluconate dehydrogenase NADP-binding" evidence="9">
    <location>
        <begin position="28"/>
        <end position="198"/>
    </location>
</feature>
<dbReference type="InterPro" id="IPR006115">
    <property type="entry name" value="6PGDH_NADP-bd"/>
</dbReference>
<dbReference type="SUPFAM" id="SSF48179">
    <property type="entry name" value="6-phosphogluconate dehydrogenase C-terminal domain-like"/>
    <property type="match status" value="1"/>
</dbReference>
<evidence type="ECO:0000313" key="11">
    <source>
        <dbReference type="EMBL" id="PWW77687.1"/>
    </source>
</evidence>
<evidence type="ECO:0000256" key="1">
    <source>
        <dbReference type="ARBA" id="ARBA00005109"/>
    </source>
</evidence>
<dbReference type="PANTHER" id="PTHR22981:SF7">
    <property type="entry name" value="3-HYDROXYISOBUTYRATE DEHYDROGENASE, MITOCHONDRIAL"/>
    <property type="match status" value="1"/>
</dbReference>
<dbReference type="PIRSF" id="PIRSF000103">
    <property type="entry name" value="HIBADH"/>
    <property type="match status" value="1"/>
</dbReference>
<dbReference type="PANTHER" id="PTHR22981">
    <property type="entry name" value="3-HYDROXYISOBUTYRATE DEHYDROGENASE-RELATED"/>
    <property type="match status" value="1"/>
</dbReference>
<dbReference type="InterPro" id="IPR002204">
    <property type="entry name" value="3-OH-isobutyrate_DH-rel_CS"/>
</dbReference>
<proteinExistence type="inferred from homology"/>
<dbReference type="EC" id="1.1.1.31" evidence="3"/>
<evidence type="ECO:0000256" key="4">
    <source>
        <dbReference type="ARBA" id="ARBA00022456"/>
    </source>
</evidence>
<evidence type="ECO:0000256" key="3">
    <source>
        <dbReference type="ARBA" id="ARBA00012991"/>
    </source>
</evidence>